<dbReference type="Gramene" id="ERN12291">
    <property type="protein sequence ID" value="ERN12291"/>
    <property type="gene ID" value="AMTR_s00025p00024460"/>
</dbReference>
<dbReference type="Pfam" id="PF03159">
    <property type="entry name" value="XRN_N"/>
    <property type="match status" value="1"/>
</dbReference>
<feature type="compositionally biased region" description="Low complexity" evidence="6">
    <location>
        <begin position="30"/>
        <end position="51"/>
    </location>
</feature>
<gene>
    <name evidence="8" type="ORF">AMTR_s00025p00024460</name>
</gene>
<dbReference type="eggNOG" id="KOG2044">
    <property type="taxonomic scope" value="Eukaryota"/>
</dbReference>
<protein>
    <recommendedName>
        <fullName evidence="7">Xrn1 N-terminal domain-containing protein</fullName>
    </recommendedName>
</protein>
<keyword evidence="5" id="KW-0269">Exonuclease</keyword>
<dbReference type="AlphaFoldDB" id="W1PWV6"/>
<keyword evidence="2" id="KW-0507">mRNA processing</keyword>
<evidence type="ECO:0000256" key="5">
    <source>
        <dbReference type="ARBA" id="ARBA00022839"/>
    </source>
</evidence>
<dbReference type="HOGENOM" id="CLU_006038_4_2_1"/>
<keyword evidence="3" id="KW-0540">Nuclease</keyword>
<dbReference type="GO" id="GO:0004527">
    <property type="term" value="F:exonuclease activity"/>
    <property type="evidence" value="ECO:0007669"/>
    <property type="project" value="UniProtKB-KW"/>
</dbReference>
<evidence type="ECO:0000256" key="4">
    <source>
        <dbReference type="ARBA" id="ARBA00022801"/>
    </source>
</evidence>
<evidence type="ECO:0000313" key="8">
    <source>
        <dbReference type="EMBL" id="ERN12291.1"/>
    </source>
</evidence>
<sequence length="252" mass="28669">MGIPAFYRWLVERYPLSVVDVVEEEQQQSSCVNNSSSCRSKPNPNNNTNNNKGGGGMDFDNLYLDMNGIIHPCFHPENLPPPESYDEVFKCVFAYIDRIFSIVRPHTLLYLAIDGVAPRAKMNQQRARRFRAAKEAEMLAEEERLSQRFESEVRDLLAHSNQSKVLDSNVITPGTEFMAALSAGLEYYIHLRLNSDPGWRKIKVILSDANVPGEGEHKIMSYIRLQRNLPGFDPNTRHCLFGLVTTSNRHAK</sequence>
<evidence type="ECO:0000256" key="1">
    <source>
        <dbReference type="ARBA" id="ARBA00006994"/>
    </source>
</evidence>
<keyword evidence="9" id="KW-1185">Reference proteome</keyword>
<name>W1PWV6_AMBTC</name>
<organism evidence="8 9">
    <name type="scientific">Amborella trichopoda</name>
    <dbReference type="NCBI Taxonomy" id="13333"/>
    <lineage>
        <taxon>Eukaryota</taxon>
        <taxon>Viridiplantae</taxon>
        <taxon>Streptophyta</taxon>
        <taxon>Embryophyta</taxon>
        <taxon>Tracheophyta</taxon>
        <taxon>Spermatophyta</taxon>
        <taxon>Magnoliopsida</taxon>
        <taxon>Amborellales</taxon>
        <taxon>Amborellaceae</taxon>
        <taxon>Amborella</taxon>
    </lineage>
</organism>
<dbReference type="PANTHER" id="PTHR12341:SF53">
    <property type="entry name" value="5'-3' EXORIBONUCLEASE"/>
    <property type="match status" value="1"/>
</dbReference>
<evidence type="ECO:0000313" key="9">
    <source>
        <dbReference type="Proteomes" id="UP000017836"/>
    </source>
</evidence>
<dbReference type="CDD" id="cd18673">
    <property type="entry name" value="PIN_XRN1-2-like"/>
    <property type="match status" value="1"/>
</dbReference>
<evidence type="ECO:0000259" key="7">
    <source>
        <dbReference type="Pfam" id="PF03159"/>
    </source>
</evidence>
<reference evidence="9" key="1">
    <citation type="journal article" date="2013" name="Science">
        <title>The Amborella genome and the evolution of flowering plants.</title>
        <authorList>
            <consortium name="Amborella Genome Project"/>
        </authorList>
    </citation>
    <scope>NUCLEOTIDE SEQUENCE [LARGE SCALE GENOMIC DNA]</scope>
</reference>
<feature type="domain" description="Xrn1 N-terminal" evidence="7">
    <location>
        <begin position="1"/>
        <end position="243"/>
    </location>
</feature>
<accession>W1PWV6</accession>
<keyword evidence="4" id="KW-0378">Hydrolase</keyword>
<feature type="region of interest" description="Disordered" evidence="6">
    <location>
        <begin position="30"/>
        <end position="54"/>
    </location>
</feature>
<dbReference type="FunFam" id="3.40.50.12390:FF:000003">
    <property type="entry name" value="5'-3' exoribonuclease"/>
    <property type="match status" value="1"/>
</dbReference>
<dbReference type="PANTHER" id="PTHR12341">
    <property type="entry name" value="5'-&gt;3' EXORIBONUCLEASE"/>
    <property type="match status" value="1"/>
</dbReference>
<dbReference type="Gene3D" id="3.40.50.12390">
    <property type="match status" value="2"/>
</dbReference>
<dbReference type="InterPro" id="IPR027073">
    <property type="entry name" value="5_3_exoribonuclease"/>
</dbReference>
<dbReference type="EMBL" id="KI392614">
    <property type="protein sequence ID" value="ERN12291.1"/>
    <property type="molecule type" value="Genomic_DNA"/>
</dbReference>
<dbReference type="OMA" id="EAWDSNA"/>
<evidence type="ECO:0000256" key="2">
    <source>
        <dbReference type="ARBA" id="ARBA00022664"/>
    </source>
</evidence>
<dbReference type="InterPro" id="IPR004859">
    <property type="entry name" value="Xrn1_N"/>
</dbReference>
<evidence type="ECO:0000256" key="3">
    <source>
        <dbReference type="ARBA" id="ARBA00022722"/>
    </source>
</evidence>
<evidence type="ECO:0000256" key="6">
    <source>
        <dbReference type="SAM" id="MobiDB-lite"/>
    </source>
</evidence>
<dbReference type="OrthoDB" id="372487at2759"/>
<proteinExistence type="inferred from homology"/>
<dbReference type="GO" id="GO:0003676">
    <property type="term" value="F:nucleic acid binding"/>
    <property type="evidence" value="ECO:0007669"/>
    <property type="project" value="InterPro"/>
</dbReference>
<dbReference type="Proteomes" id="UP000017836">
    <property type="component" value="Unassembled WGS sequence"/>
</dbReference>
<dbReference type="GO" id="GO:0006397">
    <property type="term" value="P:mRNA processing"/>
    <property type="evidence" value="ECO:0007669"/>
    <property type="project" value="UniProtKB-KW"/>
</dbReference>
<dbReference type="STRING" id="13333.W1PWV6"/>
<comment type="similarity">
    <text evidence="1">Belongs to the 5'-3' exonuclease family. XRN2/RAT1 subfamily.</text>
</comment>